<evidence type="ECO:0000313" key="4">
    <source>
        <dbReference type="Proteomes" id="UP000753908"/>
    </source>
</evidence>
<evidence type="ECO:0008006" key="5">
    <source>
        <dbReference type="Google" id="ProtNLM"/>
    </source>
</evidence>
<reference evidence="3" key="1">
    <citation type="submission" date="2021-05" db="EMBL/GenBank/DDBJ databases">
        <authorList>
            <person name="Pietrasiak N."/>
            <person name="Ward R."/>
            <person name="Stajich J.E."/>
            <person name="Kurbessoian T."/>
        </authorList>
    </citation>
    <scope>NUCLEOTIDE SEQUENCE</scope>
    <source>
        <strain evidence="3">CPER-KK1</strain>
    </source>
</reference>
<dbReference type="InterPro" id="IPR038673">
    <property type="entry name" value="OprB_sf"/>
</dbReference>
<accession>A0A951PQG8</accession>
<dbReference type="Gene3D" id="2.40.160.180">
    <property type="entry name" value="Carbohydrate-selective porin OprB"/>
    <property type="match status" value="1"/>
</dbReference>
<feature type="compositionally biased region" description="Polar residues" evidence="2">
    <location>
        <begin position="153"/>
        <end position="178"/>
    </location>
</feature>
<reference evidence="3" key="2">
    <citation type="journal article" date="2022" name="Microbiol. Resour. Announc.">
        <title>Metagenome Sequencing to Explore Phylogenomics of Terrestrial Cyanobacteria.</title>
        <authorList>
            <person name="Ward R.D."/>
            <person name="Stajich J.E."/>
            <person name="Johansen J.R."/>
            <person name="Huntemann M."/>
            <person name="Clum A."/>
            <person name="Foster B."/>
            <person name="Foster B."/>
            <person name="Roux S."/>
            <person name="Palaniappan K."/>
            <person name="Varghese N."/>
            <person name="Mukherjee S."/>
            <person name="Reddy T.B.K."/>
            <person name="Daum C."/>
            <person name="Copeland A."/>
            <person name="Chen I.A."/>
            <person name="Ivanova N.N."/>
            <person name="Kyrpides N.C."/>
            <person name="Shapiro N."/>
            <person name="Eloe-Fadrosh E.A."/>
            <person name="Pietrasiak N."/>
        </authorList>
    </citation>
    <scope>NUCLEOTIDE SEQUENCE</scope>
    <source>
        <strain evidence="3">CPER-KK1</strain>
    </source>
</reference>
<comment type="similarity">
    <text evidence="1">Belongs to the OprB family.</text>
</comment>
<organism evidence="3 4">
    <name type="scientific">Symplocastrum torsivum CPER-KK1</name>
    <dbReference type="NCBI Taxonomy" id="450513"/>
    <lineage>
        <taxon>Bacteria</taxon>
        <taxon>Bacillati</taxon>
        <taxon>Cyanobacteriota</taxon>
        <taxon>Cyanophyceae</taxon>
        <taxon>Oscillatoriophycideae</taxon>
        <taxon>Oscillatoriales</taxon>
        <taxon>Microcoleaceae</taxon>
        <taxon>Symplocastrum</taxon>
    </lineage>
</organism>
<feature type="region of interest" description="Disordered" evidence="2">
    <location>
        <begin position="143"/>
        <end position="183"/>
    </location>
</feature>
<comment type="caution">
    <text evidence="3">The sequence shown here is derived from an EMBL/GenBank/DDBJ whole genome shotgun (WGS) entry which is preliminary data.</text>
</comment>
<name>A0A951PQG8_9CYAN</name>
<evidence type="ECO:0000256" key="2">
    <source>
        <dbReference type="SAM" id="MobiDB-lite"/>
    </source>
</evidence>
<evidence type="ECO:0000313" key="3">
    <source>
        <dbReference type="EMBL" id="MBW4547352.1"/>
    </source>
</evidence>
<dbReference type="Proteomes" id="UP000753908">
    <property type="component" value="Unassembled WGS sequence"/>
</dbReference>
<gene>
    <name evidence="3" type="ORF">KME25_23365</name>
</gene>
<proteinExistence type="inferred from homology"/>
<dbReference type="EMBL" id="JAHHIF010000039">
    <property type="protein sequence ID" value="MBW4547352.1"/>
    <property type="molecule type" value="Genomic_DNA"/>
</dbReference>
<sequence>MSADYPRFNALSTQLWINLLGASSLVTFLGLGVSSIKPAQANPAEQQPICLAQSQASLPTHLRTSCSQENLKATALRSEVKGSAVAVKPTSNSSAGVETVEQPATDLVPENTFIQQVPVKVNAVAPQQLETLTVSAIPSATLDAQKRSHSPETELSVSGSNTTERGTATEQLPTSSVLGKTRDNTEQDFGQLTLTHESGCSPSQTCSNAVTSVTQGVTSNSSNSVLAQLPYSQQILPPLPVPATPIPVGSDSSNTKLGQLPYFPQPPNPVPAPTMVYPAGGNNYNPALGQYPYYPQTVLLVPVPATALPAGGNGYNPALGQYPYYPQTVLLVPVPATALPAGGNNYNPALGQYPYYPQTAPQLPPNPMVGSNYNPALGQYPYYPQTAPQLPPNPMVGSNYNPALGQYPYYPQTPPQLPPNAMVGSNYSPALGQYPYYPQTPPQLPPYPMVGSNYNPALGQYPYYPQTPPQLPPYPMVGSNYNPALGQYPYYPQTPPQLPPNPMVGSNYNPALGQYPYYPQTVPQLPAPLPANPVAGSNYNPTLGQSPYYPQNYPQTVPQLPTPNPNIIPPASPPRTELGAVPTTGQPPELRSTALTSPSLQLQGLYINQGDESSARARLSGLYPLSPQALFGATLDLTSEENTLADSPNQGLNINELYFATAPIADLPNLRFVVGQLDLTSYFDRNSFAKDGATHFFNQVFQTNPALSTTGISSRLGGLVNWTITDNIEAKAAVFSSAQNLGDFALDAFAGEIGIRYGNAIIRGTYATDRDAGSDDGFREIFQNNRDTDNFGLLPSDREESYGVNAEVFVPELSMGVFGRYGRYENRELDQGGDTYSLGISFSDVFSENDRLGLAYGRSLSNDQLRRDRGDEIPDVLELFYDFRFLPNIRLGFTLQQRDGFSDTYGGFRVKTEFDVTPGGE</sequence>
<protein>
    <recommendedName>
        <fullName evidence="5">Porin</fullName>
    </recommendedName>
</protein>
<dbReference type="AlphaFoldDB" id="A0A951PQG8"/>
<evidence type="ECO:0000256" key="1">
    <source>
        <dbReference type="ARBA" id="ARBA00008769"/>
    </source>
</evidence>